<dbReference type="PROSITE" id="PS50002">
    <property type="entry name" value="SH3"/>
    <property type="match status" value="1"/>
</dbReference>
<dbReference type="SMART" id="SM00326">
    <property type="entry name" value="SH3"/>
    <property type="match status" value="1"/>
</dbReference>
<organism evidence="6 7">
    <name type="scientific">Absidia repens</name>
    <dbReference type="NCBI Taxonomy" id="90262"/>
    <lineage>
        <taxon>Eukaryota</taxon>
        <taxon>Fungi</taxon>
        <taxon>Fungi incertae sedis</taxon>
        <taxon>Mucoromycota</taxon>
        <taxon>Mucoromycotina</taxon>
        <taxon>Mucoromycetes</taxon>
        <taxon>Mucorales</taxon>
        <taxon>Cunninghamellaceae</taxon>
        <taxon>Absidia</taxon>
    </lineage>
</organism>
<dbReference type="GO" id="GO:0031097">
    <property type="term" value="C:medial cortex"/>
    <property type="evidence" value="ECO:0007669"/>
    <property type="project" value="TreeGrafter"/>
</dbReference>
<dbReference type="AlphaFoldDB" id="A0A1X2IR29"/>
<dbReference type="PRINTS" id="PR00452">
    <property type="entry name" value="SH3DOMAIN"/>
</dbReference>
<dbReference type="PANTHER" id="PTHR47174:SF1">
    <property type="entry name" value="REDUCED VIABILITY UPON STARVATION PROTEIN 167"/>
    <property type="match status" value="1"/>
</dbReference>
<dbReference type="InterPro" id="IPR004148">
    <property type="entry name" value="BAR_dom"/>
</dbReference>
<dbReference type="GO" id="GO:1990528">
    <property type="term" value="C:Rvs161p-Rvs167p complex"/>
    <property type="evidence" value="ECO:0007669"/>
    <property type="project" value="TreeGrafter"/>
</dbReference>
<feature type="compositionally biased region" description="Polar residues" evidence="3">
    <location>
        <begin position="11"/>
        <end position="23"/>
    </location>
</feature>
<evidence type="ECO:0008006" key="8">
    <source>
        <dbReference type="Google" id="ProtNLM"/>
    </source>
</evidence>
<dbReference type="InterPro" id="IPR001452">
    <property type="entry name" value="SH3_domain"/>
</dbReference>
<dbReference type="PROSITE" id="PS51021">
    <property type="entry name" value="BAR"/>
    <property type="match status" value="1"/>
</dbReference>
<evidence type="ECO:0000259" key="5">
    <source>
        <dbReference type="PROSITE" id="PS51021"/>
    </source>
</evidence>
<evidence type="ECO:0000256" key="1">
    <source>
        <dbReference type="ARBA" id="ARBA00022443"/>
    </source>
</evidence>
<evidence type="ECO:0000256" key="3">
    <source>
        <dbReference type="SAM" id="MobiDB-lite"/>
    </source>
</evidence>
<evidence type="ECO:0000313" key="7">
    <source>
        <dbReference type="Proteomes" id="UP000193560"/>
    </source>
</evidence>
<dbReference type="Gene3D" id="2.30.30.40">
    <property type="entry name" value="SH3 Domains"/>
    <property type="match status" value="1"/>
</dbReference>
<sequence length="436" mass="49773">MTKAISRLPHQLSSNSKNNATKDSVYDTLQQQFETKVKQVEQLMAAVTTFRDETCSLLNYQQMPSWLEVIDPVNNSDVPEESSRAYQDYAMAMEYCSQEVTQSVDYLDGAVLQPLNTYIAMTKTIQKSIIKRQHKQLDYDRFRLSHQKLSNMADKSPSEEKNVYKLESQLDTATKDYFYMNDLLKSELEQFLLLTSQLIPPLFDTFYNIQCQVYGGLYARIYEIVTSHSGLAFKTMDQSIEQGYQALVTQRDASQEMEQLCIFQKENVYKHSAGKLSLQDRASLASSPVSPQPSFIQQQQQERPNSTASSVYQPSPPPMKQFQLPNPTPPIMHHHQPTAPPPPPPQQQQQQIAIQATQTSRRRAPPPPPPKPKALTKKVDYAQALYDFEAQQEGDLPLRQGDKIEILEKTQDAVDWWKGRIGNQIGIFPGNYVQLI</sequence>
<dbReference type="InterPro" id="IPR046982">
    <property type="entry name" value="BIN3/RVS161-like"/>
</dbReference>
<dbReference type="SUPFAM" id="SSF50044">
    <property type="entry name" value="SH3-domain"/>
    <property type="match status" value="1"/>
</dbReference>
<dbReference type="GO" id="GO:0006897">
    <property type="term" value="P:endocytosis"/>
    <property type="evidence" value="ECO:0007669"/>
    <property type="project" value="InterPro"/>
</dbReference>
<dbReference type="PANTHER" id="PTHR47174">
    <property type="entry name" value="BRIDGING INTEGRATOR 3"/>
    <property type="match status" value="1"/>
</dbReference>
<keyword evidence="1 2" id="KW-0728">SH3 domain</keyword>
<feature type="region of interest" description="Disordered" evidence="3">
    <location>
        <begin position="282"/>
        <end position="375"/>
    </location>
</feature>
<dbReference type="GO" id="GO:0097320">
    <property type="term" value="P:plasma membrane tubulation"/>
    <property type="evidence" value="ECO:0007669"/>
    <property type="project" value="TreeGrafter"/>
</dbReference>
<dbReference type="SMART" id="SM00721">
    <property type="entry name" value="BAR"/>
    <property type="match status" value="1"/>
</dbReference>
<gene>
    <name evidence="6" type="ORF">BCR42DRAFT_435098</name>
</gene>
<feature type="domain" description="SH3" evidence="4">
    <location>
        <begin position="377"/>
        <end position="436"/>
    </location>
</feature>
<evidence type="ECO:0000256" key="2">
    <source>
        <dbReference type="PROSITE-ProRule" id="PRU00192"/>
    </source>
</evidence>
<feature type="compositionally biased region" description="Low complexity" evidence="3">
    <location>
        <begin position="286"/>
        <end position="304"/>
    </location>
</feature>
<keyword evidence="7" id="KW-1185">Reference proteome</keyword>
<feature type="region of interest" description="Disordered" evidence="3">
    <location>
        <begin position="1"/>
        <end position="23"/>
    </location>
</feature>
<dbReference type="STRING" id="90262.A0A1X2IR29"/>
<dbReference type="Pfam" id="PF03114">
    <property type="entry name" value="BAR"/>
    <property type="match status" value="1"/>
</dbReference>
<dbReference type="OrthoDB" id="443981at2759"/>
<dbReference type="InterPro" id="IPR027267">
    <property type="entry name" value="AH/BAR_dom_sf"/>
</dbReference>
<dbReference type="GO" id="GO:0051666">
    <property type="term" value="P:actin cortical patch localization"/>
    <property type="evidence" value="ECO:0007669"/>
    <property type="project" value="InterPro"/>
</dbReference>
<dbReference type="SUPFAM" id="SSF103657">
    <property type="entry name" value="BAR/IMD domain-like"/>
    <property type="match status" value="1"/>
</dbReference>
<protein>
    <recommendedName>
        <fullName evidence="8">BAR domain-domain-containing protein</fullName>
    </recommendedName>
</protein>
<dbReference type="Pfam" id="PF00018">
    <property type="entry name" value="SH3_1"/>
    <property type="match status" value="1"/>
</dbReference>
<evidence type="ECO:0000259" key="4">
    <source>
        <dbReference type="PROSITE" id="PS50002"/>
    </source>
</evidence>
<dbReference type="EMBL" id="MCGE01000006">
    <property type="protein sequence ID" value="ORZ20714.1"/>
    <property type="molecule type" value="Genomic_DNA"/>
</dbReference>
<dbReference type="InterPro" id="IPR036028">
    <property type="entry name" value="SH3-like_dom_sf"/>
</dbReference>
<dbReference type="GO" id="GO:0008289">
    <property type="term" value="F:lipid binding"/>
    <property type="evidence" value="ECO:0007669"/>
    <property type="project" value="TreeGrafter"/>
</dbReference>
<proteinExistence type="predicted"/>
<dbReference type="GO" id="GO:0043332">
    <property type="term" value="C:mating projection tip"/>
    <property type="evidence" value="ECO:0007669"/>
    <property type="project" value="TreeGrafter"/>
</dbReference>
<dbReference type="Gene3D" id="1.20.1270.60">
    <property type="entry name" value="Arfaptin homology (AH) domain/BAR domain"/>
    <property type="match status" value="1"/>
</dbReference>
<name>A0A1X2IR29_9FUNG</name>
<dbReference type="GO" id="GO:0015629">
    <property type="term" value="C:actin cytoskeleton"/>
    <property type="evidence" value="ECO:0007669"/>
    <property type="project" value="TreeGrafter"/>
</dbReference>
<dbReference type="Proteomes" id="UP000193560">
    <property type="component" value="Unassembled WGS sequence"/>
</dbReference>
<feature type="domain" description="BAR" evidence="5">
    <location>
        <begin position="11"/>
        <end position="237"/>
    </location>
</feature>
<accession>A0A1X2IR29</accession>
<reference evidence="6 7" key="1">
    <citation type="submission" date="2016-07" db="EMBL/GenBank/DDBJ databases">
        <title>Pervasive Adenine N6-methylation of Active Genes in Fungi.</title>
        <authorList>
            <consortium name="DOE Joint Genome Institute"/>
            <person name="Mondo S.J."/>
            <person name="Dannebaum R.O."/>
            <person name="Kuo R.C."/>
            <person name="Labutti K."/>
            <person name="Haridas S."/>
            <person name="Kuo A."/>
            <person name="Salamov A."/>
            <person name="Ahrendt S.R."/>
            <person name="Lipzen A."/>
            <person name="Sullivan W."/>
            <person name="Andreopoulos W.B."/>
            <person name="Clum A."/>
            <person name="Lindquist E."/>
            <person name="Daum C."/>
            <person name="Ramamoorthy G.K."/>
            <person name="Gryganskyi A."/>
            <person name="Culley D."/>
            <person name="Magnuson J.K."/>
            <person name="James T.Y."/>
            <person name="O'Malley M.A."/>
            <person name="Stajich J.E."/>
            <person name="Spatafora J.W."/>
            <person name="Visel A."/>
            <person name="Grigoriev I.V."/>
        </authorList>
    </citation>
    <scope>NUCLEOTIDE SEQUENCE [LARGE SCALE GENOMIC DNA]</scope>
    <source>
        <strain evidence="6 7">NRRL 1336</strain>
    </source>
</reference>
<feature type="compositionally biased region" description="Low complexity" evidence="3">
    <location>
        <begin position="347"/>
        <end position="359"/>
    </location>
</feature>
<dbReference type="FunFam" id="2.30.30.40:FF:000100">
    <property type="entry name" value="SH3 domain-containing YSC84-like protein 1"/>
    <property type="match status" value="1"/>
</dbReference>
<evidence type="ECO:0000313" key="6">
    <source>
        <dbReference type="EMBL" id="ORZ20714.1"/>
    </source>
</evidence>
<comment type="caution">
    <text evidence="6">The sequence shown here is derived from an EMBL/GenBank/DDBJ whole genome shotgun (WGS) entry which is preliminary data.</text>
</comment>